<feature type="non-terminal residue" evidence="1">
    <location>
        <position position="300"/>
    </location>
</feature>
<evidence type="ECO:0000313" key="1">
    <source>
        <dbReference type="EMBL" id="EFZ17290.1"/>
    </source>
</evidence>
<name>E9IQ66_SOLIN</name>
<accession>E9IQ66</accession>
<dbReference type="AlphaFoldDB" id="E9IQ66"/>
<feature type="non-terminal residue" evidence="1">
    <location>
        <position position="1"/>
    </location>
</feature>
<dbReference type="EMBL" id="GL764660">
    <property type="protein sequence ID" value="EFZ17290.1"/>
    <property type="molecule type" value="Genomic_DNA"/>
</dbReference>
<proteinExistence type="predicted"/>
<sequence>SRSAIDGLRNYVRNNTLTLHGEYYNAKERRIRRVGTPELDTDVTNKNYVENALTDLQKKFHQSITTTNNDVESAFEDLRNKTQQLSENTKKTSSELHINIDELSKNITSSQINMKESIKRLDDFNAQILMRANTLEKQNTENKTNIVGISSKLLDLTDKYETSQLLATKTHEDITLLIAQHHNAITELSSTKASKDLLDKTSRLALETRNDVKNLVETRATKDSLNQLTDTVSIDIEKFVIVVNELKDNDTKQRNAIRELKNKMTTKDMIVDVRRKIDTKAEKSLLRETSLASFDLTKNM</sequence>
<dbReference type="HOGENOM" id="CLU_929318_0_0_1"/>
<protein>
    <submittedName>
        <fullName evidence="1">Uncharacterized protein</fullName>
    </submittedName>
</protein>
<reference evidence="1" key="1">
    <citation type="journal article" date="2011" name="Proc. Natl. Acad. Sci. U.S.A.">
        <title>The genome of the fire ant Solenopsis invicta.</title>
        <authorList>
            <person name="Wurm Y."/>
            <person name="Wang J."/>
            <person name="Riba-Grognuz O."/>
            <person name="Corona M."/>
            <person name="Nygaard S."/>
            <person name="Hunt B.G."/>
            <person name="Ingram K.K."/>
            <person name="Falquet L."/>
            <person name="Nipitwattanaphon M."/>
            <person name="Gotzek D."/>
            <person name="Dijkstra M.B."/>
            <person name="Oettler J."/>
            <person name="Comtesse F."/>
            <person name="Shih C.J."/>
            <person name="Wu W.J."/>
            <person name="Yang C.C."/>
            <person name="Thomas J."/>
            <person name="Beaudoing E."/>
            <person name="Pradervand S."/>
            <person name="Flegel V."/>
            <person name="Cook E.D."/>
            <person name="Fabbretti R."/>
            <person name="Stockinger H."/>
            <person name="Long L."/>
            <person name="Farmerie W.G."/>
            <person name="Oakey J."/>
            <person name="Boomsma J.J."/>
            <person name="Pamilo P."/>
            <person name="Yi S.V."/>
            <person name="Heinze J."/>
            <person name="Goodisman M.A."/>
            <person name="Farinelli L."/>
            <person name="Harshman K."/>
            <person name="Hulo N."/>
            <person name="Cerutti L."/>
            <person name="Xenarios I."/>
            <person name="Shoemaker D."/>
            <person name="Keller L."/>
        </authorList>
    </citation>
    <scope>NUCLEOTIDE SEQUENCE [LARGE SCALE GENOMIC DNA]</scope>
</reference>
<organism>
    <name type="scientific">Solenopsis invicta</name>
    <name type="common">Red imported fire ant</name>
    <name type="synonym">Solenopsis wagneri</name>
    <dbReference type="NCBI Taxonomy" id="13686"/>
    <lineage>
        <taxon>Eukaryota</taxon>
        <taxon>Metazoa</taxon>
        <taxon>Ecdysozoa</taxon>
        <taxon>Arthropoda</taxon>
        <taxon>Hexapoda</taxon>
        <taxon>Insecta</taxon>
        <taxon>Pterygota</taxon>
        <taxon>Neoptera</taxon>
        <taxon>Endopterygota</taxon>
        <taxon>Hymenoptera</taxon>
        <taxon>Apocrita</taxon>
        <taxon>Aculeata</taxon>
        <taxon>Formicoidea</taxon>
        <taxon>Formicidae</taxon>
        <taxon>Myrmicinae</taxon>
        <taxon>Solenopsis</taxon>
    </lineage>
</organism>
<gene>
    <name evidence="1" type="ORF">SINV_08105</name>
</gene>